<dbReference type="GO" id="GO:0051213">
    <property type="term" value="F:dioxygenase activity"/>
    <property type="evidence" value="ECO:0007669"/>
    <property type="project" value="UniProtKB-KW"/>
</dbReference>
<dbReference type="PANTHER" id="PTHR33993">
    <property type="entry name" value="GLYOXALASE-RELATED"/>
    <property type="match status" value="1"/>
</dbReference>
<dbReference type="InterPro" id="IPR037523">
    <property type="entry name" value="VOC_core"/>
</dbReference>
<dbReference type="CDD" id="cd07247">
    <property type="entry name" value="SgaA_N_like"/>
    <property type="match status" value="2"/>
</dbReference>
<feature type="domain" description="VOC" evidence="1">
    <location>
        <begin position="149"/>
        <end position="265"/>
    </location>
</feature>
<organism evidence="2 3">
    <name type="scientific">Rubrobacter xylanophilus (strain DSM 9941 / JCM 11954 / NBRC 16129 / PRD-1)</name>
    <dbReference type="NCBI Taxonomy" id="266117"/>
    <lineage>
        <taxon>Bacteria</taxon>
        <taxon>Bacillati</taxon>
        <taxon>Actinomycetota</taxon>
        <taxon>Rubrobacteria</taxon>
        <taxon>Rubrobacterales</taxon>
        <taxon>Rubrobacteraceae</taxon>
        <taxon>Rubrobacter</taxon>
    </lineage>
</organism>
<dbReference type="STRING" id="266117.Rxyl_2397"/>
<gene>
    <name evidence="2" type="ordered locus">Rxyl_2397</name>
</gene>
<keyword evidence="2" id="KW-0560">Oxidoreductase</keyword>
<dbReference type="Gene3D" id="3.10.180.10">
    <property type="entry name" value="2,3-Dihydroxybiphenyl 1,2-Dioxygenase, domain 1"/>
    <property type="match status" value="2"/>
</dbReference>
<dbReference type="eggNOG" id="COG3324">
    <property type="taxonomic scope" value="Bacteria"/>
</dbReference>
<accession>Q1ATF3</accession>
<dbReference type="EMBL" id="CP000386">
    <property type="protein sequence ID" value="ABG05325.1"/>
    <property type="molecule type" value="Genomic_DNA"/>
</dbReference>
<evidence type="ECO:0000259" key="1">
    <source>
        <dbReference type="PROSITE" id="PS51819"/>
    </source>
</evidence>
<reference evidence="2 3" key="1">
    <citation type="submission" date="2006-06" db="EMBL/GenBank/DDBJ databases">
        <title>Complete sequence of Rubrobacter xylanophilus DSM 9941.</title>
        <authorList>
            <consortium name="US DOE Joint Genome Institute"/>
            <person name="Copeland A."/>
            <person name="Lucas S."/>
            <person name="Lapidus A."/>
            <person name="Barry K."/>
            <person name="Detter J.C."/>
            <person name="Glavina del Rio T."/>
            <person name="Hammon N."/>
            <person name="Israni S."/>
            <person name="Dalin E."/>
            <person name="Tice H."/>
            <person name="Pitluck S."/>
            <person name="Munk A.C."/>
            <person name="Brettin T."/>
            <person name="Bruce D."/>
            <person name="Han C."/>
            <person name="Tapia R."/>
            <person name="Gilna P."/>
            <person name="Schmutz J."/>
            <person name="Larimer F."/>
            <person name="Land M."/>
            <person name="Hauser L."/>
            <person name="Kyrpides N."/>
            <person name="Lykidis A."/>
            <person name="da Costa M.S."/>
            <person name="Rainey F.A."/>
            <person name="Empadinhas N."/>
            <person name="Jolivet E."/>
            <person name="Battista J.R."/>
            <person name="Richardson P."/>
        </authorList>
    </citation>
    <scope>NUCLEOTIDE SEQUENCE [LARGE SCALE GENOMIC DNA]</scope>
    <source>
        <strain evidence="3">DSM 9941 / NBRC 16129 / PRD-1</strain>
    </source>
</reference>
<dbReference type="AlphaFoldDB" id="Q1ATF3"/>
<dbReference type="InterPro" id="IPR004360">
    <property type="entry name" value="Glyas_Fos-R_dOase_dom"/>
</dbReference>
<sequence length="288" mass="30608">MGEEAAMGKRDRYAPGTFSWVEPATTDPQGAKAFYGELFGWEAEDMPAGESATYTMLSLDGDHVGGLYGMDAGQRERGVRPYWFGYVSVEEADAAAVRAHELGGAVIEEPFDVLDAGRTAVVQDPTGAMLAAWEPRQRAGAGRVNDPGCLTWNELQTREPEKAATFYEGLFGWQTEPIREDGRTVYVTIKTSGGRPNGGILPLDEAHGDAPSFWLPYFTVASCDGAAARVEALGGGVTAGPMELGAGRVAVARDPQGEATPFQGFRTSLPVVLRPSRSAWARAASASG</sequence>
<dbReference type="InterPro" id="IPR029068">
    <property type="entry name" value="Glyas_Bleomycin-R_OHBP_Dase"/>
</dbReference>
<dbReference type="PANTHER" id="PTHR33993:SF14">
    <property type="entry name" value="GB|AAF24581.1"/>
    <property type="match status" value="1"/>
</dbReference>
<dbReference type="SUPFAM" id="SSF54593">
    <property type="entry name" value="Glyoxalase/Bleomycin resistance protein/Dihydroxybiphenyl dioxygenase"/>
    <property type="match status" value="1"/>
</dbReference>
<keyword evidence="2" id="KW-0223">Dioxygenase</keyword>
<dbReference type="Proteomes" id="UP000006637">
    <property type="component" value="Chromosome"/>
</dbReference>
<feature type="domain" description="VOC" evidence="1">
    <location>
        <begin position="17"/>
        <end position="135"/>
    </location>
</feature>
<dbReference type="HOGENOM" id="CLU_069623_3_0_11"/>
<keyword evidence="3" id="KW-1185">Reference proteome</keyword>
<dbReference type="InterPro" id="IPR052164">
    <property type="entry name" value="Anthracycline_SecMetBiosynth"/>
</dbReference>
<evidence type="ECO:0000313" key="2">
    <source>
        <dbReference type="EMBL" id="ABG05325.1"/>
    </source>
</evidence>
<evidence type="ECO:0000313" key="3">
    <source>
        <dbReference type="Proteomes" id="UP000006637"/>
    </source>
</evidence>
<dbReference type="PROSITE" id="PS51819">
    <property type="entry name" value="VOC"/>
    <property type="match status" value="2"/>
</dbReference>
<dbReference type="PhylomeDB" id="Q1ATF3"/>
<dbReference type="Pfam" id="PF00903">
    <property type="entry name" value="Glyoxalase"/>
    <property type="match status" value="2"/>
</dbReference>
<protein>
    <submittedName>
        <fullName evidence="2">Glyoxalase/bleomycin resistance protein/dioxygenase</fullName>
    </submittedName>
</protein>
<dbReference type="KEGG" id="rxy:Rxyl_2397"/>
<name>Q1ATF3_RUBXD</name>
<proteinExistence type="predicted"/>